<gene>
    <name evidence="2" type="ORF">SAMN03080598_03424</name>
</gene>
<dbReference type="Pfam" id="PF04471">
    <property type="entry name" value="Mrr_cat"/>
    <property type="match status" value="1"/>
</dbReference>
<dbReference type="RefSeq" id="WP_103926033.1">
    <property type="nucleotide sequence ID" value="NZ_FNVR01000026.1"/>
</dbReference>
<dbReference type="AlphaFoldDB" id="A0A1H5ZBR8"/>
<dbReference type="GO" id="GO:0003677">
    <property type="term" value="F:DNA binding"/>
    <property type="evidence" value="ECO:0007669"/>
    <property type="project" value="InterPro"/>
</dbReference>
<dbReference type="Proteomes" id="UP000236736">
    <property type="component" value="Unassembled WGS sequence"/>
</dbReference>
<feature type="domain" description="Restriction endonuclease type IV Mrr" evidence="1">
    <location>
        <begin position="183"/>
        <end position="238"/>
    </location>
</feature>
<keyword evidence="2" id="KW-0540">Nuclease</keyword>
<dbReference type="STRING" id="1120964.GCA_001313265_05498"/>
<dbReference type="GO" id="GO:0009307">
    <property type="term" value="P:DNA restriction-modification system"/>
    <property type="evidence" value="ECO:0007669"/>
    <property type="project" value="InterPro"/>
</dbReference>
<reference evidence="3" key="1">
    <citation type="submission" date="2016-10" db="EMBL/GenBank/DDBJ databases">
        <authorList>
            <person name="Varghese N."/>
            <person name="Submissions S."/>
        </authorList>
    </citation>
    <scope>NUCLEOTIDE SEQUENCE [LARGE SCALE GENOMIC DNA]</scope>
    <source>
        <strain evidence="3">DSM 17298</strain>
    </source>
</reference>
<name>A0A1H5ZBR8_9BACT</name>
<organism evidence="2 3">
    <name type="scientific">Algoriphagus boritolerans DSM 17298 = JCM 18970</name>
    <dbReference type="NCBI Taxonomy" id="1120964"/>
    <lineage>
        <taxon>Bacteria</taxon>
        <taxon>Pseudomonadati</taxon>
        <taxon>Bacteroidota</taxon>
        <taxon>Cytophagia</taxon>
        <taxon>Cytophagales</taxon>
        <taxon>Cyclobacteriaceae</taxon>
        <taxon>Algoriphagus</taxon>
    </lineage>
</organism>
<dbReference type="InterPro" id="IPR007560">
    <property type="entry name" value="Restrct_endonuc_IV_Mrr"/>
</dbReference>
<keyword evidence="3" id="KW-1185">Reference proteome</keyword>
<protein>
    <submittedName>
        <fullName evidence="2">Restriction endonuclease</fullName>
    </submittedName>
</protein>
<keyword evidence="2" id="KW-0378">Hydrolase</keyword>
<evidence type="ECO:0000313" key="2">
    <source>
        <dbReference type="EMBL" id="SEG33742.1"/>
    </source>
</evidence>
<accession>A0A1H5ZBR8</accession>
<dbReference type="EMBL" id="FNVR01000026">
    <property type="protein sequence ID" value="SEG33742.1"/>
    <property type="molecule type" value="Genomic_DNA"/>
</dbReference>
<dbReference type="GO" id="GO:0004519">
    <property type="term" value="F:endonuclease activity"/>
    <property type="evidence" value="ECO:0007669"/>
    <property type="project" value="UniProtKB-KW"/>
</dbReference>
<evidence type="ECO:0000259" key="1">
    <source>
        <dbReference type="Pfam" id="PF04471"/>
    </source>
</evidence>
<evidence type="ECO:0000313" key="3">
    <source>
        <dbReference type="Proteomes" id="UP000236736"/>
    </source>
</evidence>
<sequence>MKDKIKPSKAMFIKLGRKGSWAKECFEKSVLKLSYKEVKHEDILADLTGSVSKAYSGKVPKTITSYANQIRHFYESDKSVLWITFHDQHLYWCFAKKEVVGIDNGEKEKMVIGEWSNKSIDGKPLLADNLSGNLLKTQGFQGTICNVDDLEYLVRKINGEELPEVIEVKEDLRRLEFSLAACIQKLMPKDFEVFIDLIFRQAGYLRTNSIGGVQKDKDIELIAPVTGERILVQVKSATNLKQFQDYEDRFEEIDSSESYDKFYYVFHSPKLNLQSNMEKLEVWNLDKVAELAVSSGLVPWILNKIN</sequence>
<proteinExistence type="predicted"/>
<dbReference type="OrthoDB" id="819552at2"/>
<keyword evidence="2" id="KW-0255">Endonuclease</keyword>